<dbReference type="SUPFAM" id="SSF53448">
    <property type="entry name" value="Nucleotide-diphospho-sugar transferases"/>
    <property type="match status" value="1"/>
</dbReference>
<evidence type="ECO:0000313" key="3">
    <source>
        <dbReference type="EMBL" id="SVB39479.1"/>
    </source>
</evidence>
<dbReference type="InterPro" id="IPR004528">
    <property type="entry name" value="KdsB"/>
</dbReference>
<evidence type="ECO:0000256" key="2">
    <source>
        <dbReference type="ARBA" id="ARBA00022695"/>
    </source>
</evidence>
<keyword evidence="1" id="KW-0808">Transferase</keyword>
<dbReference type="PANTHER" id="PTHR42866:SF2">
    <property type="entry name" value="3-DEOXY-MANNO-OCTULOSONATE CYTIDYLYLTRANSFERASE, MITOCHONDRIAL"/>
    <property type="match status" value="1"/>
</dbReference>
<sequence length="222" mass="25041">MEYAVVIPARYESTRLPGKPLIELCGVPMVVRTYRRCVAAVDADRIYVATDDDRIAEVCRSEKIQVVRTSSTCLTGTDRVAECAQKLDADTFLNVQGDEPVFEPTDLSLLLDQARSRPGEVLNGCCPVRDRGEFHDRSVPKVVRRLDGRLLYMTRSAVPIDKSGEFSMAFRQVCAYAYPKAALAEFSSAEEKTPLEFVEDIEVLRFLEMGWEVRMIEMSDRS</sequence>
<name>A0A382DMP9_9ZZZZ</name>
<protein>
    <recommendedName>
        <fullName evidence="4">3-deoxy-manno-octulosonate cytidylyltransferase</fullName>
    </recommendedName>
</protein>
<keyword evidence="2" id="KW-0548">Nucleotidyltransferase</keyword>
<dbReference type="Gene3D" id="3.90.550.10">
    <property type="entry name" value="Spore Coat Polysaccharide Biosynthesis Protein SpsA, Chain A"/>
    <property type="match status" value="1"/>
</dbReference>
<dbReference type="CDD" id="cd02517">
    <property type="entry name" value="CMP-KDO-Synthetase"/>
    <property type="match status" value="1"/>
</dbReference>
<dbReference type="GO" id="GO:0008690">
    <property type="term" value="F:3-deoxy-manno-octulosonate cytidylyltransferase activity"/>
    <property type="evidence" value="ECO:0007669"/>
    <property type="project" value="InterPro"/>
</dbReference>
<proteinExistence type="predicted"/>
<reference evidence="3" key="1">
    <citation type="submission" date="2018-05" db="EMBL/GenBank/DDBJ databases">
        <authorList>
            <person name="Lanie J.A."/>
            <person name="Ng W.-L."/>
            <person name="Kazmierczak K.M."/>
            <person name="Andrzejewski T.M."/>
            <person name="Davidsen T.M."/>
            <person name="Wayne K.J."/>
            <person name="Tettelin H."/>
            <person name="Glass J.I."/>
            <person name="Rusch D."/>
            <person name="Podicherti R."/>
            <person name="Tsui H.-C.T."/>
            <person name="Winkler M.E."/>
        </authorList>
    </citation>
    <scope>NUCLEOTIDE SEQUENCE</scope>
</reference>
<feature type="non-terminal residue" evidence="3">
    <location>
        <position position="222"/>
    </location>
</feature>
<dbReference type="EMBL" id="UINC01040089">
    <property type="protein sequence ID" value="SVB39479.1"/>
    <property type="molecule type" value="Genomic_DNA"/>
</dbReference>
<evidence type="ECO:0008006" key="4">
    <source>
        <dbReference type="Google" id="ProtNLM"/>
    </source>
</evidence>
<dbReference type="NCBIfam" id="NF003952">
    <property type="entry name" value="PRK05450.1-5"/>
    <property type="match status" value="1"/>
</dbReference>
<dbReference type="InterPro" id="IPR003329">
    <property type="entry name" value="Cytidylyl_trans"/>
</dbReference>
<dbReference type="InterPro" id="IPR029044">
    <property type="entry name" value="Nucleotide-diphossugar_trans"/>
</dbReference>
<evidence type="ECO:0000256" key="1">
    <source>
        <dbReference type="ARBA" id="ARBA00022679"/>
    </source>
</evidence>
<dbReference type="GO" id="GO:0005829">
    <property type="term" value="C:cytosol"/>
    <property type="evidence" value="ECO:0007669"/>
    <property type="project" value="TreeGrafter"/>
</dbReference>
<gene>
    <name evidence="3" type="ORF">METZ01_LOCUS192333</name>
</gene>
<dbReference type="Pfam" id="PF02348">
    <property type="entry name" value="CTP_transf_3"/>
    <property type="match status" value="1"/>
</dbReference>
<dbReference type="PANTHER" id="PTHR42866">
    <property type="entry name" value="3-DEOXY-MANNO-OCTULOSONATE CYTIDYLYLTRANSFERASE"/>
    <property type="match status" value="1"/>
</dbReference>
<organism evidence="3">
    <name type="scientific">marine metagenome</name>
    <dbReference type="NCBI Taxonomy" id="408172"/>
    <lineage>
        <taxon>unclassified sequences</taxon>
        <taxon>metagenomes</taxon>
        <taxon>ecological metagenomes</taxon>
    </lineage>
</organism>
<accession>A0A382DMP9</accession>
<dbReference type="AlphaFoldDB" id="A0A382DMP9"/>